<dbReference type="Gene3D" id="3.10.620.30">
    <property type="match status" value="1"/>
</dbReference>
<dbReference type="Gene3D" id="2.60.120.1130">
    <property type="match status" value="1"/>
</dbReference>
<dbReference type="Pfam" id="PF12969">
    <property type="entry name" value="DUF3857"/>
    <property type="match status" value="1"/>
</dbReference>
<proteinExistence type="predicted"/>
<evidence type="ECO:0000256" key="1">
    <source>
        <dbReference type="SAM" id="SignalP"/>
    </source>
</evidence>
<dbReference type="Gene3D" id="2.60.40.3140">
    <property type="match status" value="1"/>
</dbReference>
<feature type="domain" description="DUF3857" evidence="2">
    <location>
        <begin position="71"/>
        <end position="217"/>
    </location>
</feature>
<dbReference type="InterPro" id="IPR024618">
    <property type="entry name" value="DUF3857"/>
</dbReference>
<dbReference type="AlphaFoldDB" id="A0A444WCA0"/>
<feature type="signal peptide" evidence="1">
    <location>
        <begin position="1"/>
        <end position="18"/>
    </location>
</feature>
<keyword evidence="1" id="KW-0732">Signal</keyword>
<evidence type="ECO:0000313" key="4">
    <source>
        <dbReference type="Proteomes" id="UP000289775"/>
    </source>
</evidence>
<name>A0A444WCA0_9FLAO</name>
<dbReference type="EMBL" id="JUIW01000005">
    <property type="protein sequence ID" value="RYJ43436.1"/>
    <property type="molecule type" value="Genomic_DNA"/>
</dbReference>
<sequence>MKKISLVVTLLLSGVLFAQNYKPGKVSEKELKESQYQGDPSVAASILNKEGKIYFDFNSQGKWVIVTDVLVRLKVYTKEGYNYANVEIPYYNYGADWEDVAFSDAVVYNFVDGDIQKTKVEDDGLFTEQTNKKWRTKKIAFPNVKEGSVIEYRYIKKSPYLSSLPDWYFQYSIPVKHIEVEFAVPHYFIYNRVKSPYIELKEGKDTRQVVRQYSHVAKRGPYGVSSSSLRSESGQVGFYENVYTYEAENVPALKTEAFIDNINNYKSFIKHELASVQYPDSEEKKYAYDWDSVVALIYNEENFGEEIAKTDYYQKDLNSILEGKINREEITSLIFEYVKNRMAWDGEYGYTCKKGVKKAYESRSGNVADINLMLISMLRYAGLKANPVLLSTRDKGHVAFVNRDEFNYVIAGVEIQNKTILLDATSKYATQNILPVRDLNLFGRMIKENLTSKEISLLPEQKSRKNIMVIGEINTDGTVTGKCKIQNYDYNALALRELYNGINDEAKIQMYENRLAVELSDYELTDLDDTAKPVSESFDFKTNTDVAGNKIYISPLLGFSMTQNPFNETERKLPIDFIYPQNERYIITFTIPEGYVVESMPESVLYATQDDYVSFKFTVTVNQNNQLQIIAQEDLSFARFNPEYYTTLKDIYSDIVSKQSEKIVLKKK</sequence>
<protein>
    <submittedName>
        <fullName evidence="3">Transglutaminase-like superfamily protein</fullName>
    </submittedName>
</protein>
<reference evidence="3 4" key="1">
    <citation type="submission" date="2014-12" db="EMBL/GenBank/DDBJ databases">
        <title>Genome sequence of Flavobacterium beibuense RSKm HC5.</title>
        <authorList>
            <person name="Kim J.F."/>
            <person name="Song J.Y."/>
            <person name="Kwak M.-J."/>
            <person name="Lee S.-W."/>
        </authorList>
    </citation>
    <scope>NUCLEOTIDE SEQUENCE [LARGE SCALE GENOMIC DNA]</scope>
    <source>
        <strain evidence="3 4">RSKm HC5</strain>
    </source>
</reference>
<comment type="caution">
    <text evidence="3">The sequence shown here is derived from an EMBL/GenBank/DDBJ whole genome shotgun (WGS) entry which is preliminary data.</text>
</comment>
<evidence type="ECO:0000259" key="2">
    <source>
        <dbReference type="Pfam" id="PF12969"/>
    </source>
</evidence>
<feature type="chain" id="PRO_5019401635" evidence="1">
    <location>
        <begin position="19"/>
        <end position="668"/>
    </location>
</feature>
<accession>A0A444WCA0</accession>
<dbReference type="Proteomes" id="UP000289775">
    <property type="component" value="Unassembled WGS sequence"/>
</dbReference>
<keyword evidence="4" id="KW-1185">Reference proteome</keyword>
<evidence type="ECO:0000313" key="3">
    <source>
        <dbReference type="EMBL" id="RYJ43436.1"/>
    </source>
</evidence>
<organism evidence="3 4">
    <name type="scientific">Flavobacterium beibuense</name>
    <dbReference type="NCBI Taxonomy" id="657326"/>
    <lineage>
        <taxon>Bacteria</taxon>
        <taxon>Pseudomonadati</taxon>
        <taxon>Bacteroidota</taxon>
        <taxon>Flavobacteriia</taxon>
        <taxon>Flavobacteriales</taxon>
        <taxon>Flavobacteriaceae</taxon>
        <taxon>Flavobacterium</taxon>
    </lineage>
</organism>
<dbReference type="RefSeq" id="WP_129750906.1">
    <property type="nucleotide sequence ID" value="NZ_JUIW01000005.1"/>
</dbReference>
<dbReference type="OrthoDB" id="98874at2"/>
<gene>
    <name evidence="3" type="ORF">NU09_1774</name>
</gene>